<dbReference type="NCBIfam" id="NF046119">
    <property type="entry name" value="memb_SCO4225"/>
    <property type="match status" value="1"/>
</dbReference>
<comment type="caution">
    <text evidence="2">The sequence shown here is derived from an EMBL/GenBank/DDBJ whole genome shotgun (WGS) entry which is preliminary data.</text>
</comment>
<dbReference type="EMBL" id="JACHNB010000001">
    <property type="protein sequence ID" value="MBB4740843.1"/>
    <property type="molecule type" value="Genomic_DNA"/>
</dbReference>
<dbReference type="Pfam" id="PF25637">
    <property type="entry name" value="DUF7942"/>
    <property type="match status" value="1"/>
</dbReference>
<organism evidence="2 3">
    <name type="scientific">Actinoplanes octamycinicus</name>
    <dbReference type="NCBI Taxonomy" id="135948"/>
    <lineage>
        <taxon>Bacteria</taxon>
        <taxon>Bacillati</taxon>
        <taxon>Actinomycetota</taxon>
        <taxon>Actinomycetes</taxon>
        <taxon>Micromonosporales</taxon>
        <taxon>Micromonosporaceae</taxon>
        <taxon>Actinoplanes</taxon>
    </lineage>
</organism>
<gene>
    <name evidence="2" type="ORF">BJY16_004302</name>
</gene>
<keyword evidence="1" id="KW-1133">Transmembrane helix</keyword>
<dbReference type="Proteomes" id="UP000546162">
    <property type="component" value="Unassembled WGS sequence"/>
</dbReference>
<protein>
    <submittedName>
        <fullName evidence="2">Uncharacterized protein</fullName>
    </submittedName>
</protein>
<reference evidence="2 3" key="1">
    <citation type="submission" date="2020-08" db="EMBL/GenBank/DDBJ databases">
        <title>Sequencing the genomes of 1000 actinobacteria strains.</title>
        <authorList>
            <person name="Klenk H.-P."/>
        </authorList>
    </citation>
    <scope>NUCLEOTIDE SEQUENCE [LARGE SCALE GENOMIC DNA]</scope>
    <source>
        <strain evidence="2 3">DSM 45809</strain>
    </source>
</reference>
<feature type="transmembrane region" description="Helical" evidence="1">
    <location>
        <begin position="6"/>
        <end position="27"/>
    </location>
</feature>
<dbReference type="RefSeq" id="WP_185041395.1">
    <property type="nucleotide sequence ID" value="NZ_BAABFG010000005.1"/>
</dbReference>
<evidence type="ECO:0000313" key="3">
    <source>
        <dbReference type="Proteomes" id="UP000546162"/>
    </source>
</evidence>
<name>A0A7W7GYV1_9ACTN</name>
<evidence type="ECO:0000256" key="1">
    <source>
        <dbReference type="SAM" id="Phobius"/>
    </source>
</evidence>
<keyword evidence="1" id="KW-0812">Transmembrane</keyword>
<feature type="transmembrane region" description="Helical" evidence="1">
    <location>
        <begin position="71"/>
        <end position="97"/>
    </location>
</feature>
<keyword evidence="1" id="KW-0472">Membrane</keyword>
<sequence length="116" mass="12432">MKIARWFVGTWVSRIYLALVAAVTAYVVVSESIQMAQSGPTDSQPEIVLLPLSMPGVILTLPVINTMQEPWWLSLTLCVAVGALINAAAINGVAALLRRSRTRRDEVSGRAAKAAA</sequence>
<keyword evidence="3" id="KW-1185">Reference proteome</keyword>
<accession>A0A7W7GYV1</accession>
<evidence type="ECO:0000313" key="2">
    <source>
        <dbReference type="EMBL" id="MBB4740843.1"/>
    </source>
</evidence>
<dbReference type="InterPro" id="IPR057702">
    <property type="entry name" value="DUF7942"/>
</dbReference>
<dbReference type="AlphaFoldDB" id="A0A7W7GYV1"/>
<proteinExistence type="predicted"/>